<sequence>MSRVVKVVRVTWGGSLGEGVGDWGWGLGVGGWGLATRGWGRGLRVGRGEVGWGRGEVGWSGCVAVAVGGWRVWSGWRWDWGELRCLSG</sequence>
<dbReference type="KEGG" id="sphv:F9278_21740"/>
<dbReference type="EMBL" id="CP045096">
    <property type="protein sequence ID" value="QFQ98371.1"/>
    <property type="molecule type" value="Genomic_DNA"/>
</dbReference>
<organism evidence="1 2">
    <name type="scientific">Streptomyces phaeolivaceus</name>
    <dbReference type="NCBI Taxonomy" id="2653200"/>
    <lineage>
        <taxon>Bacteria</taxon>
        <taxon>Bacillati</taxon>
        <taxon>Actinomycetota</taxon>
        <taxon>Actinomycetes</taxon>
        <taxon>Kitasatosporales</taxon>
        <taxon>Streptomycetaceae</taxon>
        <taxon>Streptomyces</taxon>
    </lineage>
</organism>
<evidence type="ECO:0000313" key="2">
    <source>
        <dbReference type="Proteomes" id="UP000327294"/>
    </source>
</evidence>
<name>A0A5P8K5K8_9ACTN</name>
<proteinExistence type="predicted"/>
<dbReference type="Proteomes" id="UP000327294">
    <property type="component" value="Chromosome"/>
</dbReference>
<evidence type="ECO:0000313" key="1">
    <source>
        <dbReference type="EMBL" id="QFQ98371.1"/>
    </source>
</evidence>
<reference evidence="1 2" key="1">
    <citation type="submission" date="2019-10" db="EMBL/GenBank/DDBJ databases">
        <title>Streptomyces sp. strain GY16 isolated from leaves of Broussonetia papyrifera.</title>
        <authorList>
            <person name="Mo P."/>
        </authorList>
    </citation>
    <scope>NUCLEOTIDE SEQUENCE [LARGE SCALE GENOMIC DNA]</scope>
    <source>
        <strain evidence="1 2">GY16</strain>
    </source>
</reference>
<protein>
    <submittedName>
        <fullName evidence="1">Uncharacterized protein</fullName>
    </submittedName>
</protein>
<gene>
    <name evidence="1" type="ORF">F9278_21740</name>
</gene>
<accession>A0A5P8K5K8</accession>
<keyword evidence="2" id="KW-1185">Reference proteome</keyword>
<dbReference type="AlphaFoldDB" id="A0A5P8K5K8"/>